<evidence type="ECO:0000256" key="1">
    <source>
        <dbReference type="ARBA" id="ARBA00022714"/>
    </source>
</evidence>
<dbReference type="Proteomes" id="UP000283709">
    <property type="component" value="Unassembled WGS sequence"/>
</dbReference>
<evidence type="ECO:0000313" key="8">
    <source>
        <dbReference type="Proteomes" id="UP000283709"/>
    </source>
</evidence>
<evidence type="ECO:0000313" key="7">
    <source>
        <dbReference type="EMBL" id="RKF50640.1"/>
    </source>
</evidence>
<dbReference type="PROSITE" id="PS51296">
    <property type="entry name" value="RIESKE"/>
    <property type="match status" value="1"/>
</dbReference>
<keyword evidence="2" id="KW-0479">Metal-binding</keyword>
<organism evidence="7 8">
    <name type="scientific">Paraburkholderia fungorum</name>
    <dbReference type="NCBI Taxonomy" id="134537"/>
    <lineage>
        <taxon>Bacteria</taxon>
        <taxon>Pseudomonadati</taxon>
        <taxon>Pseudomonadota</taxon>
        <taxon>Betaproteobacteria</taxon>
        <taxon>Burkholderiales</taxon>
        <taxon>Burkholderiaceae</taxon>
        <taxon>Paraburkholderia</taxon>
    </lineage>
</organism>
<dbReference type="Gene3D" id="3.90.380.10">
    <property type="entry name" value="Naphthalene 1,2-dioxygenase Alpha Subunit, Chain A, domain 1"/>
    <property type="match status" value="1"/>
</dbReference>
<dbReference type="GO" id="GO:0005506">
    <property type="term" value="F:iron ion binding"/>
    <property type="evidence" value="ECO:0007669"/>
    <property type="project" value="InterPro"/>
</dbReference>
<dbReference type="GO" id="GO:0051213">
    <property type="term" value="F:dioxygenase activity"/>
    <property type="evidence" value="ECO:0007669"/>
    <property type="project" value="UniProtKB-KW"/>
</dbReference>
<dbReference type="Pfam" id="PF00355">
    <property type="entry name" value="Rieske"/>
    <property type="match status" value="1"/>
</dbReference>
<dbReference type="PANTHER" id="PTHR21266">
    <property type="entry name" value="IRON-SULFUR DOMAIN CONTAINING PROTEIN"/>
    <property type="match status" value="1"/>
</dbReference>
<protein>
    <submittedName>
        <fullName evidence="7">Phthalate 4,5-dioxygenase</fullName>
    </submittedName>
</protein>
<gene>
    <name evidence="7" type="ORF">BCY88_00180</name>
</gene>
<dbReference type="InterPro" id="IPR045623">
    <property type="entry name" value="LigXa_C"/>
</dbReference>
<evidence type="ECO:0000259" key="6">
    <source>
        <dbReference type="PROSITE" id="PS51296"/>
    </source>
</evidence>
<accession>A0A3R7LD35</accession>
<dbReference type="SUPFAM" id="SSF50022">
    <property type="entry name" value="ISP domain"/>
    <property type="match status" value="1"/>
</dbReference>
<evidence type="ECO:0000256" key="3">
    <source>
        <dbReference type="ARBA" id="ARBA00023002"/>
    </source>
</evidence>
<dbReference type="InterPro" id="IPR015881">
    <property type="entry name" value="ARHD_Rieske_2Fe_2S"/>
</dbReference>
<proteinExistence type="predicted"/>
<dbReference type="InterPro" id="IPR050584">
    <property type="entry name" value="Cholesterol_7-desaturase"/>
</dbReference>
<dbReference type="InterPro" id="IPR036922">
    <property type="entry name" value="Rieske_2Fe-2S_sf"/>
</dbReference>
<dbReference type="Pfam" id="PF19301">
    <property type="entry name" value="LigXa_C"/>
    <property type="match status" value="1"/>
</dbReference>
<dbReference type="PROSITE" id="PS00570">
    <property type="entry name" value="RING_HYDROXYL_ALPHA"/>
    <property type="match status" value="1"/>
</dbReference>
<dbReference type="OrthoDB" id="9790995at2"/>
<dbReference type="EMBL" id="MCAS01000001">
    <property type="protein sequence ID" value="RKF50640.1"/>
    <property type="molecule type" value="Genomic_DNA"/>
</dbReference>
<name>A0A3R7LD35_9BURK</name>
<sequence length="419" mass="48110">MLSQAKNELLTKVGPGEPMGELLRRYWMPIAGVSEFDEVAVKPVRLLGEDLVLYKDLSGNFGLIDRQCPHRRADLAYGFVEKCGLRCNYHGWLYDQGGKCTEQPYEDVANPQLKLKERVKIKAYPVEEKAGLLWAYLGPQPAPLVPNWEPFSWKNGFVQIVISEVPCNWLQCQENSIDPIHFEWMHNNWTTRLNGAMGPYSPAHKQLDFDEFDYGFIYKRLRGDADENDPLWSIGRVCLWPNAFFLGEHFEWRVPVDDSRTLSVTWAFTRVPKESEPYEQKSVPTWHGPVTDPQTGRWITSHVMNQDFVAWAGQGVVADRTKENLGSSDRGIVMLRRRFFEELDVIANGGEPKGIIRDPELNECVQLPIAARATFVEGMTRAEIANHPLWKHHLRDFRFQAGQPEHVRKAFLDAMGMEP</sequence>
<keyword evidence="7" id="KW-0223">Dioxygenase</keyword>
<keyword evidence="4" id="KW-0408">Iron</keyword>
<keyword evidence="5" id="KW-0411">Iron-sulfur</keyword>
<reference evidence="7 8" key="1">
    <citation type="submission" date="2016-07" db="EMBL/GenBank/DDBJ databases">
        <title>Genome analysis of Burkholderia fungorum ES3-20.</title>
        <authorList>
            <person name="Xu D."/>
            <person name="Yao R."/>
            <person name="Zheng S."/>
        </authorList>
    </citation>
    <scope>NUCLEOTIDE SEQUENCE [LARGE SCALE GENOMIC DNA]</scope>
    <source>
        <strain evidence="7 8">ES3-20</strain>
    </source>
</reference>
<dbReference type="InterPro" id="IPR017941">
    <property type="entry name" value="Rieske_2Fe-2S"/>
</dbReference>
<dbReference type="GO" id="GO:0051537">
    <property type="term" value="F:2 iron, 2 sulfur cluster binding"/>
    <property type="evidence" value="ECO:0007669"/>
    <property type="project" value="UniProtKB-KW"/>
</dbReference>
<dbReference type="CDD" id="cd08878">
    <property type="entry name" value="RHO_alpha_C_DMO-like"/>
    <property type="match status" value="1"/>
</dbReference>
<dbReference type="RefSeq" id="WP_120342264.1">
    <property type="nucleotide sequence ID" value="NZ_MCAS01000001.1"/>
</dbReference>
<evidence type="ECO:0000256" key="5">
    <source>
        <dbReference type="ARBA" id="ARBA00023014"/>
    </source>
</evidence>
<evidence type="ECO:0000256" key="4">
    <source>
        <dbReference type="ARBA" id="ARBA00023004"/>
    </source>
</evidence>
<dbReference type="AlphaFoldDB" id="A0A3R7LD35"/>
<evidence type="ECO:0000256" key="2">
    <source>
        <dbReference type="ARBA" id="ARBA00022723"/>
    </source>
</evidence>
<dbReference type="SUPFAM" id="SSF55961">
    <property type="entry name" value="Bet v1-like"/>
    <property type="match status" value="1"/>
</dbReference>
<keyword evidence="3" id="KW-0560">Oxidoreductase</keyword>
<dbReference type="Gene3D" id="2.102.10.10">
    <property type="entry name" value="Rieske [2Fe-2S] iron-sulphur domain"/>
    <property type="match status" value="1"/>
</dbReference>
<comment type="caution">
    <text evidence="7">The sequence shown here is derived from an EMBL/GenBank/DDBJ whole genome shotgun (WGS) entry which is preliminary data.</text>
</comment>
<dbReference type="PANTHER" id="PTHR21266:SF59">
    <property type="entry name" value="BLR4922 PROTEIN"/>
    <property type="match status" value="1"/>
</dbReference>
<feature type="domain" description="Rieske" evidence="6">
    <location>
        <begin position="27"/>
        <end position="135"/>
    </location>
</feature>
<keyword evidence="1" id="KW-0001">2Fe-2S</keyword>